<name>A0A9P4QRP7_9PLEO</name>
<evidence type="ECO:0000256" key="1">
    <source>
        <dbReference type="SAM" id="MobiDB-lite"/>
    </source>
</evidence>
<sequence length="117" mass="13087">MVLAISIPSMVSTSLLSRRMKLIHPNMNDRPESRPSDAIKSHHRAWVRGIHQKHAFSSDIVRSHHPAPHTSTLSNPPPISPRLADTPQPRTHWPRYRLPALPLLPAALSSALRVGQE</sequence>
<protein>
    <submittedName>
        <fullName evidence="2">Uncharacterized protein</fullName>
    </submittedName>
</protein>
<dbReference type="AlphaFoldDB" id="A0A9P4QRP7"/>
<dbReference type="EMBL" id="ML996240">
    <property type="protein sequence ID" value="KAF2729607.1"/>
    <property type="molecule type" value="Genomic_DNA"/>
</dbReference>
<gene>
    <name evidence="2" type="ORF">EJ04DRAFT_64844</name>
</gene>
<reference evidence="2" key="1">
    <citation type="journal article" date="2020" name="Stud. Mycol.">
        <title>101 Dothideomycetes genomes: a test case for predicting lifestyles and emergence of pathogens.</title>
        <authorList>
            <person name="Haridas S."/>
            <person name="Albert R."/>
            <person name="Binder M."/>
            <person name="Bloem J."/>
            <person name="Labutti K."/>
            <person name="Salamov A."/>
            <person name="Andreopoulos B."/>
            <person name="Baker S."/>
            <person name="Barry K."/>
            <person name="Bills G."/>
            <person name="Bluhm B."/>
            <person name="Cannon C."/>
            <person name="Castanera R."/>
            <person name="Culley D."/>
            <person name="Daum C."/>
            <person name="Ezra D."/>
            <person name="Gonzalez J."/>
            <person name="Henrissat B."/>
            <person name="Kuo A."/>
            <person name="Liang C."/>
            <person name="Lipzen A."/>
            <person name="Lutzoni F."/>
            <person name="Magnuson J."/>
            <person name="Mondo S."/>
            <person name="Nolan M."/>
            <person name="Ohm R."/>
            <person name="Pangilinan J."/>
            <person name="Park H.-J."/>
            <person name="Ramirez L."/>
            <person name="Alfaro M."/>
            <person name="Sun H."/>
            <person name="Tritt A."/>
            <person name="Yoshinaga Y."/>
            <person name="Zwiers L.-H."/>
            <person name="Turgeon B."/>
            <person name="Goodwin S."/>
            <person name="Spatafora J."/>
            <person name="Crous P."/>
            <person name="Grigoriev I."/>
        </authorList>
    </citation>
    <scope>NUCLEOTIDE SEQUENCE</scope>
    <source>
        <strain evidence="2">CBS 125425</strain>
    </source>
</reference>
<accession>A0A9P4QRP7</accession>
<keyword evidence="3" id="KW-1185">Reference proteome</keyword>
<evidence type="ECO:0000313" key="2">
    <source>
        <dbReference type="EMBL" id="KAF2729607.1"/>
    </source>
</evidence>
<organism evidence="2 3">
    <name type="scientific">Polyplosphaeria fusca</name>
    <dbReference type="NCBI Taxonomy" id="682080"/>
    <lineage>
        <taxon>Eukaryota</taxon>
        <taxon>Fungi</taxon>
        <taxon>Dikarya</taxon>
        <taxon>Ascomycota</taxon>
        <taxon>Pezizomycotina</taxon>
        <taxon>Dothideomycetes</taxon>
        <taxon>Pleosporomycetidae</taxon>
        <taxon>Pleosporales</taxon>
        <taxon>Tetraplosphaeriaceae</taxon>
        <taxon>Polyplosphaeria</taxon>
    </lineage>
</organism>
<feature type="region of interest" description="Disordered" evidence="1">
    <location>
        <begin position="61"/>
        <end position="91"/>
    </location>
</feature>
<comment type="caution">
    <text evidence="2">The sequence shown here is derived from an EMBL/GenBank/DDBJ whole genome shotgun (WGS) entry which is preliminary data.</text>
</comment>
<evidence type="ECO:0000313" key="3">
    <source>
        <dbReference type="Proteomes" id="UP000799444"/>
    </source>
</evidence>
<dbReference type="Proteomes" id="UP000799444">
    <property type="component" value="Unassembled WGS sequence"/>
</dbReference>
<proteinExistence type="predicted"/>